<dbReference type="InterPro" id="IPR016187">
    <property type="entry name" value="CTDL_fold"/>
</dbReference>
<evidence type="ECO:0000313" key="4">
    <source>
        <dbReference type="EMBL" id="JAT15186.1"/>
    </source>
</evidence>
<dbReference type="PROSITE" id="PS01186">
    <property type="entry name" value="EGF_2"/>
    <property type="match status" value="1"/>
</dbReference>
<dbReference type="InterPro" id="IPR018378">
    <property type="entry name" value="C-type_lectin_CS"/>
</dbReference>
<dbReference type="PANTHER" id="PTHR22963">
    <property type="entry name" value="ENDOGLIN-RELATED"/>
    <property type="match status" value="1"/>
</dbReference>
<feature type="domain" description="C-type lectin" evidence="3">
    <location>
        <begin position="121"/>
        <end position="224"/>
    </location>
</feature>
<gene>
    <name evidence="4" type="ORF">g.41148</name>
</gene>
<dbReference type="PROSITE" id="PS50041">
    <property type="entry name" value="C_TYPE_LECTIN_2"/>
    <property type="match status" value="1"/>
</dbReference>
<dbReference type="AlphaFoldDB" id="A0A1B6KUR0"/>
<proteinExistence type="predicted"/>
<feature type="chain" id="PRO_5008586883" description="C-type lectin domain-containing protein" evidence="2">
    <location>
        <begin position="26"/>
        <end position="238"/>
    </location>
</feature>
<dbReference type="EMBL" id="GEBQ01024791">
    <property type="protein sequence ID" value="JAT15186.1"/>
    <property type="molecule type" value="Transcribed_RNA"/>
</dbReference>
<sequence>PNVDSEKMPRVLWFCFLANVVHVWGQNEDIPSLPQCITNDECGQAETCVDLKCQDPCPGICRYNATCEVHNHVPFCGCNLGFSGNPFNGCQPEMQAPVQECSPCTPCHTPDPESKGCKKDYLVVNQDAKWNEAASACKKLGRELVTVHSSAEWNEIKRAIVIAGPPAHYWLGGSNLYDDKWMWISTWTPFTFTLWDQGEPNNHDNNQHCVYAKKDTLLWDDWDCYSGVSHYICEKCAD</sequence>
<dbReference type="InterPro" id="IPR000742">
    <property type="entry name" value="EGF"/>
</dbReference>
<protein>
    <recommendedName>
        <fullName evidence="3">C-type lectin domain-containing protein</fullName>
    </recommendedName>
</protein>
<dbReference type="Gene3D" id="3.10.100.10">
    <property type="entry name" value="Mannose-Binding Protein A, subunit A"/>
    <property type="match status" value="1"/>
</dbReference>
<dbReference type="SUPFAM" id="SSF56436">
    <property type="entry name" value="C-type lectin-like"/>
    <property type="match status" value="1"/>
</dbReference>
<keyword evidence="2" id="KW-0732">Signal</keyword>
<evidence type="ECO:0000256" key="1">
    <source>
        <dbReference type="ARBA" id="ARBA00023157"/>
    </source>
</evidence>
<dbReference type="PROSITE" id="PS00615">
    <property type="entry name" value="C_TYPE_LECTIN_1"/>
    <property type="match status" value="1"/>
</dbReference>
<keyword evidence="1" id="KW-1015">Disulfide bond</keyword>
<name>A0A1B6KUR0_9HEMI</name>
<reference evidence="4" key="1">
    <citation type="submission" date="2015-11" db="EMBL/GenBank/DDBJ databases">
        <title>De novo transcriptome assembly of four potential Pierce s Disease insect vectors from Arizona vineyards.</title>
        <authorList>
            <person name="Tassone E.E."/>
        </authorList>
    </citation>
    <scope>NUCLEOTIDE SEQUENCE</scope>
</reference>
<organism evidence="4">
    <name type="scientific">Graphocephala atropunctata</name>
    <dbReference type="NCBI Taxonomy" id="36148"/>
    <lineage>
        <taxon>Eukaryota</taxon>
        <taxon>Metazoa</taxon>
        <taxon>Ecdysozoa</taxon>
        <taxon>Arthropoda</taxon>
        <taxon>Hexapoda</taxon>
        <taxon>Insecta</taxon>
        <taxon>Pterygota</taxon>
        <taxon>Neoptera</taxon>
        <taxon>Paraneoptera</taxon>
        <taxon>Hemiptera</taxon>
        <taxon>Auchenorrhyncha</taxon>
        <taxon>Membracoidea</taxon>
        <taxon>Cicadellidae</taxon>
        <taxon>Cicadellinae</taxon>
        <taxon>Cicadellini</taxon>
        <taxon>Graphocephala</taxon>
    </lineage>
</organism>
<dbReference type="SMART" id="SM00034">
    <property type="entry name" value="CLECT"/>
    <property type="match status" value="1"/>
</dbReference>
<dbReference type="PANTHER" id="PTHR22963:SF39">
    <property type="entry name" value="DUMPY"/>
    <property type="match status" value="1"/>
</dbReference>
<dbReference type="InterPro" id="IPR001304">
    <property type="entry name" value="C-type_lectin-like"/>
</dbReference>
<dbReference type="CDD" id="cd00037">
    <property type="entry name" value="CLECT"/>
    <property type="match status" value="1"/>
</dbReference>
<dbReference type="InterPro" id="IPR016186">
    <property type="entry name" value="C-type_lectin-like/link_sf"/>
</dbReference>
<evidence type="ECO:0000259" key="3">
    <source>
        <dbReference type="PROSITE" id="PS50041"/>
    </source>
</evidence>
<accession>A0A1B6KUR0</accession>
<feature type="signal peptide" evidence="2">
    <location>
        <begin position="1"/>
        <end position="25"/>
    </location>
</feature>
<feature type="non-terminal residue" evidence="4">
    <location>
        <position position="1"/>
    </location>
</feature>
<dbReference type="Pfam" id="PF00059">
    <property type="entry name" value="Lectin_C"/>
    <property type="match status" value="1"/>
</dbReference>
<evidence type="ECO:0000256" key="2">
    <source>
        <dbReference type="SAM" id="SignalP"/>
    </source>
</evidence>